<dbReference type="CDD" id="cd01650">
    <property type="entry name" value="RT_nLTR_like"/>
    <property type="match status" value="1"/>
</dbReference>
<keyword evidence="5" id="KW-1185">Reference proteome</keyword>
<dbReference type="GO" id="GO:0004519">
    <property type="term" value="F:endonuclease activity"/>
    <property type="evidence" value="ECO:0007669"/>
    <property type="project" value="UniProtKB-KW"/>
</dbReference>
<dbReference type="Pfam" id="PF00078">
    <property type="entry name" value="RVT_1"/>
    <property type="match status" value="1"/>
</dbReference>
<feature type="compositionally biased region" description="Basic and acidic residues" evidence="2">
    <location>
        <begin position="469"/>
        <end position="483"/>
    </location>
</feature>
<accession>A0AAV4FU20</accession>
<comment type="caution">
    <text evidence="4">The sequence shown here is derived from an EMBL/GenBank/DDBJ whole genome shotgun (WGS) entry which is preliminary data.</text>
</comment>
<dbReference type="InterPro" id="IPR043502">
    <property type="entry name" value="DNA/RNA_pol_sf"/>
</dbReference>
<feature type="coiled-coil region" evidence="1">
    <location>
        <begin position="596"/>
        <end position="623"/>
    </location>
</feature>
<evidence type="ECO:0000256" key="2">
    <source>
        <dbReference type="SAM" id="MobiDB-lite"/>
    </source>
</evidence>
<gene>
    <name evidence="4" type="ORF">ElyMa_003945200</name>
</gene>
<organism evidence="4 5">
    <name type="scientific">Elysia marginata</name>
    <dbReference type="NCBI Taxonomy" id="1093978"/>
    <lineage>
        <taxon>Eukaryota</taxon>
        <taxon>Metazoa</taxon>
        <taxon>Spiralia</taxon>
        <taxon>Lophotrochozoa</taxon>
        <taxon>Mollusca</taxon>
        <taxon>Gastropoda</taxon>
        <taxon>Heterobranchia</taxon>
        <taxon>Euthyneura</taxon>
        <taxon>Panpulmonata</taxon>
        <taxon>Sacoglossa</taxon>
        <taxon>Placobranchoidea</taxon>
        <taxon>Plakobranchidae</taxon>
        <taxon>Elysia</taxon>
    </lineage>
</organism>
<keyword evidence="4" id="KW-0255">Endonuclease</keyword>
<dbReference type="InterPro" id="IPR045609">
    <property type="entry name" value="DUF6451"/>
</dbReference>
<keyword evidence="1" id="KW-0175">Coiled coil</keyword>
<dbReference type="InterPro" id="IPR036282">
    <property type="entry name" value="Glutathione-S-Trfase_C_sf"/>
</dbReference>
<evidence type="ECO:0000313" key="4">
    <source>
        <dbReference type="EMBL" id="GFR76501.1"/>
    </source>
</evidence>
<dbReference type="PANTHER" id="PTHR47027">
    <property type="entry name" value="REVERSE TRANSCRIPTASE DOMAIN-CONTAINING PROTEIN"/>
    <property type="match status" value="1"/>
</dbReference>
<name>A0AAV4FU20_9GAST</name>
<reference evidence="4 5" key="1">
    <citation type="journal article" date="2021" name="Elife">
        <title>Chloroplast acquisition without the gene transfer in kleptoplastic sea slugs, Plakobranchus ocellatus.</title>
        <authorList>
            <person name="Maeda T."/>
            <person name="Takahashi S."/>
            <person name="Yoshida T."/>
            <person name="Shimamura S."/>
            <person name="Takaki Y."/>
            <person name="Nagai Y."/>
            <person name="Toyoda A."/>
            <person name="Suzuki Y."/>
            <person name="Arimoto A."/>
            <person name="Ishii H."/>
            <person name="Satoh N."/>
            <person name="Nishiyama T."/>
            <person name="Hasebe M."/>
            <person name="Maruyama T."/>
            <person name="Minagawa J."/>
            <person name="Obokata J."/>
            <person name="Shigenobu S."/>
        </authorList>
    </citation>
    <scope>NUCLEOTIDE SEQUENCE [LARGE SCALE GENOMIC DNA]</scope>
</reference>
<evidence type="ECO:0000313" key="5">
    <source>
        <dbReference type="Proteomes" id="UP000762676"/>
    </source>
</evidence>
<dbReference type="EMBL" id="BMAT01008025">
    <property type="protein sequence ID" value="GFR76501.1"/>
    <property type="molecule type" value="Genomic_DNA"/>
</dbReference>
<dbReference type="InterPro" id="IPR000477">
    <property type="entry name" value="RT_dom"/>
</dbReference>
<dbReference type="SUPFAM" id="SSF56672">
    <property type="entry name" value="DNA/RNA polymerases"/>
    <property type="match status" value="1"/>
</dbReference>
<dbReference type="SUPFAM" id="SSF47616">
    <property type="entry name" value="GST C-terminal domain-like"/>
    <property type="match status" value="1"/>
</dbReference>
<dbReference type="Pfam" id="PF20049">
    <property type="entry name" value="DUF6451"/>
    <property type="match status" value="1"/>
</dbReference>
<dbReference type="Pfam" id="PF13410">
    <property type="entry name" value="GST_C_2"/>
    <property type="match status" value="1"/>
</dbReference>
<sequence>MKKGPITCLEIEKAIAKSKSNGAPGEDRITADMLKADPSMSAKCLVGLFNKVWTEEKVPDAWKKGILIKRPKKGDLSQCNNWRGINLLSVPGKIFCRVILYRIKSSVDKAPREEQAGFHEGRSCVDQIFILRAIIEQSIEWNSSTYINFIDFKKAFDNVHHKTLWKILQAYGIPQKIINILSDMYANNQCCVRHGGQQSDWFAVKSGVRQGCIISPLLFLIAIDWVMKRATNQQPRGITWKAFNHLEDEGFADDIALLSHSQKDMQEKTRCVETTARSIGLKISHSKSKVMKINTKSNSDVLIDGKSVENVTDFKYLGSYLTADGNISREISARIAMASTAFYKLNNIWKSNRIMKDTKLKLYTSNVRSVLLYASETWRTNQRIESKLRGFEGRCLRRILGIRWEHRVTNKEISERTGIRPIVEEVKKRRWRWLGHVRRMNKSRHPLIALTRNPQGARKKGRLQGTWRRSVESERVESGKKWNEGSPRTDVNGESPQLCPDPNTPEGKLFQYWRQKFSEVNIFVVTFGTIVNPQLACEKLELPPSYNITKEDMVKKSEALTKTLRKVKALNPDLASAVDKKIEAATNALNPDAVTVEKVEQTLQSLEKMFDEIEEQLRRSRTENIVEHWLCGPNFTAADITLAMLLGRINFLKLFPRFLNPEKRPALAVVHPLPPMPPYSCPCPPGPKPSQPRTCKYSIVVVTTKEDENLC</sequence>
<protein>
    <submittedName>
        <fullName evidence="4">Endonuclease-reverse transcriptase</fullName>
    </submittedName>
</protein>
<dbReference type="PROSITE" id="PS50878">
    <property type="entry name" value="RT_POL"/>
    <property type="match status" value="1"/>
</dbReference>
<evidence type="ECO:0000259" key="3">
    <source>
        <dbReference type="PROSITE" id="PS50878"/>
    </source>
</evidence>
<keyword evidence="4" id="KW-0540">Nuclease</keyword>
<dbReference type="PANTHER" id="PTHR47027:SF25">
    <property type="entry name" value="REVERSE TRANSCRIPTASE DOMAIN-CONTAINING PROTEIN"/>
    <property type="match status" value="1"/>
</dbReference>
<evidence type="ECO:0000256" key="1">
    <source>
        <dbReference type="SAM" id="Coils"/>
    </source>
</evidence>
<proteinExistence type="predicted"/>
<keyword evidence="4" id="KW-0378">Hydrolase</keyword>
<dbReference type="AlphaFoldDB" id="A0AAV4FU20"/>
<dbReference type="Proteomes" id="UP000762676">
    <property type="component" value="Unassembled WGS sequence"/>
</dbReference>
<feature type="domain" description="Reverse transcriptase" evidence="3">
    <location>
        <begin position="51"/>
        <end position="321"/>
    </location>
</feature>
<feature type="region of interest" description="Disordered" evidence="2">
    <location>
        <begin position="458"/>
        <end position="504"/>
    </location>
</feature>